<name>A0A2U2J868_9FLAO</name>
<keyword evidence="3" id="KW-0808">Transferase</keyword>
<comment type="caution">
    <text evidence="3">The sequence shown here is derived from an EMBL/GenBank/DDBJ whole genome shotgun (WGS) entry which is preliminary data.</text>
</comment>
<dbReference type="OrthoDB" id="1441381at2"/>
<keyword evidence="4" id="KW-1185">Reference proteome</keyword>
<organism evidence="3 4">
    <name type="scientific">Polaribacter aquimarinus</name>
    <dbReference type="NCBI Taxonomy" id="2100726"/>
    <lineage>
        <taxon>Bacteria</taxon>
        <taxon>Pseudomonadati</taxon>
        <taxon>Bacteroidota</taxon>
        <taxon>Flavobacteriia</taxon>
        <taxon>Flavobacteriales</taxon>
        <taxon>Flavobacteriaceae</taxon>
    </lineage>
</organism>
<sequence>MESPNLNYIKELSGGDLAFEESILLVLKKEFPEEFTLFKNNFQAKNYQEAANNVHKIKHKISILGMTKSLKVASAFEKELRNGKTKLNSNFLNILDKIHVYLGS</sequence>
<dbReference type="SUPFAM" id="SSF47226">
    <property type="entry name" value="Histidine-containing phosphotransfer domain, HPT domain"/>
    <property type="match status" value="1"/>
</dbReference>
<keyword evidence="3" id="KW-0418">Kinase</keyword>
<keyword evidence="1" id="KW-0597">Phosphoprotein</keyword>
<protein>
    <submittedName>
        <fullName evidence="3">Histidine kinase</fullName>
    </submittedName>
</protein>
<dbReference type="GO" id="GO:0000160">
    <property type="term" value="P:phosphorelay signal transduction system"/>
    <property type="evidence" value="ECO:0007669"/>
    <property type="project" value="InterPro"/>
</dbReference>
<dbReference type="Pfam" id="PF01627">
    <property type="entry name" value="Hpt"/>
    <property type="match status" value="1"/>
</dbReference>
<feature type="modified residue" description="Phosphohistidine" evidence="1">
    <location>
        <position position="55"/>
    </location>
</feature>
<proteinExistence type="predicted"/>
<dbReference type="Proteomes" id="UP000245670">
    <property type="component" value="Unassembled WGS sequence"/>
</dbReference>
<dbReference type="GO" id="GO:0004672">
    <property type="term" value="F:protein kinase activity"/>
    <property type="evidence" value="ECO:0007669"/>
    <property type="project" value="UniProtKB-ARBA"/>
</dbReference>
<feature type="domain" description="HPt" evidence="2">
    <location>
        <begin position="16"/>
        <end position="104"/>
    </location>
</feature>
<evidence type="ECO:0000256" key="1">
    <source>
        <dbReference type="PROSITE-ProRule" id="PRU00110"/>
    </source>
</evidence>
<dbReference type="EMBL" id="QFFG01000005">
    <property type="protein sequence ID" value="PWG04543.1"/>
    <property type="molecule type" value="Genomic_DNA"/>
</dbReference>
<reference evidence="3 4" key="1">
    <citation type="submission" date="2018-05" db="EMBL/GenBank/DDBJ databases">
        <title>Polaribacter aquimarinus sp. nov., isolated from sediment in a sediment of sea.</title>
        <authorList>
            <person name="Lu D."/>
        </authorList>
    </citation>
    <scope>NUCLEOTIDE SEQUENCE [LARGE SCALE GENOMIC DNA]</scope>
    <source>
        <strain evidence="3 4">ZY113</strain>
    </source>
</reference>
<dbReference type="AlphaFoldDB" id="A0A2U2J868"/>
<evidence type="ECO:0000259" key="2">
    <source>
        <dbReference type="PROSITE" id="PS50894"/>
    </source>
</evidence>
<gene>
    <name evidence="3" type="ORF">DIS07_11375</name>
</gene>
<evidence type="ECO:0000313" key="4">
    <source>
        <dbReference type="Proteomes" id="UP000245670"/>
    </source>
</evidence>
<dbReference type="RefSeq" id="WP_109405383.1">
    <property type="nucleotide sequence ID" value="NZ_QFFG01000005.1"/>
</dbReference>
<dbReference type="InterPro" id="IPR036641">
    <property type="entry name" value="HPT_dom_sf"/>
</dbReference>
<accession>A0A2U2J868</accession>
<dbReference type="Gene3D" id="1.20.120.160">
    <property type="entry name" value="HPT domain"/>
    <property type="match status" value="1"/>
</dbReference>
<evidence type="ECO:0000313" key="3">
    <source>
        <dbReference type="EMBL" id="PWG04543.1"/>
    </source>
</evidence>
<dbReference type="PROSITE" id="PS50894">
    <property type="entry name" value="HPT"/>
    <property type="match status" value="1"/>
</dbReference>
<dbReference type="InterPro" id="IPR008207">
    <property type="entry name" value="Sig_transdc_His_kin_Hpt_dom"/>
</dbReference>